<dbReference type="Pfam" id="PF13358">
    <property type="entry name" value="DDE_3"/>
    <property type="match status" value="1"/>
</dbReference>
<dbReference type="Gene3D" id="3.30.420.10">
    <property type="entry name" value="Ribonuclease H-like superfamily/Ribonuclease H"/>
    <property type="match status" value="1"/>
</dbReference>
<keyword evidence="3" id="KW-1185">Reference proteome</keyword>
<feature type="domain" description="Tc1-like transposase DDE" evidence="1">
    <location>
        <begin position="18"/>
        <end position="94"/>
    </location>
</feature>
<dbReference type="GO" id="GO:0003676">
    <property type="term" value="F:nucleic acid binding"/>
    <property type="evidence" value="ECO:0007669"/>
    <property type="project" value="InterPro"/>
</dbReference>
<evidence type="ECO:0000313" key="2">
    <source>
        <dbReference type="EMBL" id="KAF1971047.1"/>
    </source>
</evidence>
<sequence>MELSRGDCTRGGIDGFRHREEVLKPLVKSWIDELKRKGKTDVLLLEDGALAHTSRFDTEFLEVSHIKKLCWPGHSPDVNAEEHAWPWIRRHITKDFDPSRTEDECEVHWRTEWKRIPQKTIKTWIDKTPDVVRKIIQH</sequence>
<evidence type="ECO:0000313" key="3">
    <source>
        <dbReference type="Proteomes" id="UP000800036"/>
    </source>
</evidence>
<dbReference type="AlphaFoldDB" id="A0A6A5VCU3"/>
<protein>
    <recommendedName>
        <fullName evidence="1">Tc1-like transposase DDE domain-containing protein</fullName>
    </recommendedName>
</protein>
<gene>
    <name evidence="2" type="ORF">BU23DRAFT_600576</name>
</gene>
<organism evidence="2 3">
    <name type="scientific">Bimuria novae-zelandiae CBS 107.79</name>
    <dbReference type="NCBI Taxonomy" id="1447943"/>
    <lineage>
        <taxon>Eukaryota</taxon>
        <taxon>Fungi</taxon>
        <taxon>Dikarya</taxon>
        <taxon>Ascomycota</taxon>
        <taxon>Pezizomycotina</taxon>
        <taxon>Dothideomycetes</taxon>
        <taxon>Pleosporomycetidae</taxon>
        <taxon>Pleosporales</taxon>
        <taxon>Massarineae</taxon>
        <taxon>Didymosphaeriaceae</taxon>
        <taxon>Bimuria</taxon>
    </lineage>
</organism>
<proteinExistence type="predicted"/>
<dbReference type="EMBL" id="ML976696">
    <property type="protein sequence ID" value="KAF1971047.1"/>
    <property type="molecule type" value="Genomic_DNA"/>
</dbReference>
<dbReference type="InterPro" id="IPR038717">
    <property type="entry name" value="Tc1-like_DDE_dom"/>
</dbReference>
<dbReference type="OrthoDB" id="3774633at2759"/>
<name>A0A6A5VCU3_9PLEO</name>
<evidence type="ECO:0000259" key="1">
    <source>
        <dbReference type="Pfam" id="PF13358"/>
    </source>
</evidence>
<accession>A0A6A5VCU3</accession>
<reference evidence="2" key="1">
    <citation type="journal article" date="2020" name="Stud. Mycol.">
        <title>101 Dothideomycetes genomes: a test case for predicting lifestyles and emergence of pathogens.</title>
        <authorList>
            <person name="Haridas S."/>
            <person name="Albert R."/>
            <person name="Binder M."/>
            <person name="Bloem J."/>
            <person name="Labutti K."/>
            <person name="Salamov A."/>
            <person name="Andreopoulos B."/>
            <person name="Baker S."/>
            <person name="Barry K."/>
            <person name="Bills G."/>
            <person name="Bluhm B."/>
            <person name="Cannon C."/>
            <person name="Castanera R."/>
            <person name="Culley D."/>
            <person name="Daum C."/>
            <person name="Ezra D."/>
            <person name="Gonzalez J."/>
            <person name="Henrissat B."/>
            <person name="Kuo A."/>
            <person name="Liang C."/>
            <person name="Lipzen A."/>
            <person name="Lutzoni F."/>
            <person name="Magnuson J."/>
            <person name="Mondo S."/>
            <person name="Nolan M."/>
            <person name="Ohm R."/>
            <person name="Pangilinan J."/>
            <person name="Park H.-J."/>
            <person name="Ramirez L."/>
            <person name="Alfaro M."/>
            <person name="Sun H."/>
            <person name="Tritt A."/>
            <person name="Yoshinaga Y."/>
            <person name="Zwiers L.-H."/>
            <person name="Turgeon B."/>
            <person name="Goodwin S."/>
            <person name="Spatafora J."/>
            <person name="Crous P."/>
            <person name="Grigoriev I."/>
        </authorList>
    </citation>
    <scope>NUCLEOTIDE SEQUENCE</scope>
    <source>
        <strain evidence="2">CBS 107.79</strain>
    </source>
</reference>
<dbReference type="Proteomes" id="UP000800036">
    <property type="component" value="Unassembled WGS sequence"/>
</dbReference>
<dbReference type="InterPro" id="IPR036397">
    <property type="entry name" value="RNaseH_sf"/>
</dbReference>